<gene>
    <name evidence="1" type="ORF">HPP92_013424</name>
</gene>
<dbReference type="FunFam" id="3.60.15.10:FF:000039">
    <property type="entry name" value="DNA repair metallo-beta-lactamase family protein"/>
    <property type="match status" value="1"/>
</dbReference>
<sequence>VARSFPWGSIEEIRVECSKVPIDTLRGLPSSVDTCGASSKRKRHHFLTHAHKDHHSGIVAFSSHTIYSTRLTKSLVLCQFPQFDDSLLLEIEVGQSVVINDPDGDFKVTAYDATHCPGAAMFLFEGEFGNILHTGDCRLNLDCMSDLPINKKGKDCQLDYLFLDCTFGRCPLKFPSKQLAIRQVWANKILQTDVEEHPFVDHFLNFS</sequence>
<dbReference type="PANTHER" id="PTHR23240">
    <property type="entry name" value="DNA CROSS-LINK REPAIR PROTEIN PSO2/SNM1-RELATED"/>
    <property type="match status" value="1"/>
</dbReference>
<dbReference type="GO" id="GO:0006303">
    <property type="term" value="P:double-strand break repair via nonhomologous end joining"/>
    <property type="evidence" value="ECO:0007669"/>
    <property type="project" value="TreeGrafter"/>
</dbReference>
<name>A0A835QY69_VANPL</name>
<evidence type="ECO:0000313" key="2">
    <source>
        <dbReference type="Proteomes" id="UP000636800"/>
    </source>
</evidence>
<dbReference type="EMBL" id="JADCNL010000006">
    <property type="protein sequence ID" value="KAG0476583.1"/>
    <property type="molecule type" value="Genomic_DNA"/>
</dbReference>
<dbReference type="Gene3D" id="3.60.15.10">
    <property type="entry name" value="Ribonuclease Z/Hydroxyacylglutathione hydrolase-like"/>
    <property type="match status" value="1"/>
</dbReference>
<proteinExistence type="predicted"/>
<dbReference type="GO" id="GO:0003684">
    <property type="term" value="F:damaged DNA binding"/>
    <property type="evidence" value="ECO:0007669"/>
    <property type="project" value="TreeGrafter"/>
</dbReference>
<reference evidence="1 2" key="1">
    <citation type="journal article" date="2020" name="Nat. Food">
        <title>A phased Vanilla planifolia genome enables genetic improvement of flavour and production.</title>
        <authorList>
            <person name="Hasing T."/>
            <person name="Tang H."/>
            <person name="Brym M."/>
            <person name="Khazi F."/>
            <person name="Huang T."/>
            <person name="Chambers A.H."/>
        </authorList>
    </citation>
    <scope>NUCLEOTIDE SEQUENCE [LARGE SCALE GENOMIC DNA]</scope>
    <source>
        <tissue evidence="1">Leaf</tissue>
    </source>
</reference>
<keyword evidence="2" id="KW-1185">Reference proteome</keyword>
<evidence type="ECO:0008006" key="3">
    <source>
        <dbReference type="Google" id="ProtNLM"/>
    </source>
</evidence>
<comment type="caution">
    <text evidence="1">The sequence shown here is derived from an EMBL/GenBank/DDBJ whole genome shotgun (WGS) entry which is preliminary data.</text>
</comment>
<dbReference type="Proteomes" id="UP000636800">
    <property type="component" value="Chromosome 6"/>
</dbReference>
<dbReference type="AlphaFoldDB" id="A0A835QY69"/>
<evidence type="ECO:0000313" key="1">
    <source>
        <dbReference type="EMBL" id="KAG0476583.1"/>
    </source>
</evidence>
<dbReference type="GO" id="GO:0035312">
    <property type="term" value="F:5'-3' DNA exonuclease activity"/>
    <property type="evidence" value="ECO:0007669"/>
    <property type="project" value="TreeGrafter"/>
</dbReference>
<dbReference type="SUPFAM" id="SSF56281">
    <property type="entry name" value="Metallo-hydrolase/oxidoreductase"/>
    <property type="match status" value="1"/>
</dbReference>
<organism evidence="1 2">
    <name type="scientific">Vanilla planifolia</name>
    <name type="common">Vanilla</name>
    <dbReference type="NCBI Taxonomy" id="51239"/>
    <lineage>
        <taxon>Eukaryota</taxon>
        <taxon>Viridiplantae</taxon>
        <taxon>Streptophyta</taxon>
        <taxon>Embryophyta</taxon>
        <taxon>Tracheophyta</taxon>
        <taxon>Spermatophyta</taxon>
        <taxon>Magnoliopsida</taxon>
        <taxon>Liliopsida</taxon>
        <taxon>Asparagales</taxon>
        <taxon>Orchidaceae</taxon>
        <taxon>Vanilloideae</taxon>
        <taxon>Vanilleae</taxon>
        <taxon>Vanilla</taxon>
    </lineage>
</organism>
<dbReference type="PANTHER" id="PTHR23240:SF31">
    <property type="entry name" value="DNA REPAIR METALLO-BETA-LACTAMASE FAMILY PROTEIN"/>
    <property type="match status" value="1"/>
</dbReference>
<feature type="non-terminal residue" evidence="1">
    <location>
        <position position="207"/>
    </location>
</feature>
<dbReference type="InterPro" id="IPR036866">
    <property type="entry name" value="RibonucZ/Hydroxyglut_hydro"/>
</dbReference>
<dbReference type="GO" id="GO:0036297">
    <property type="term" value="P:interstrand cross-link repair"/>
    <property type="evidence" value="ECO:0007669"/>
    <property type="project" value="TreeGrafter"/>
</dbReference>
<accession>A0A835QY69</accession>
<protein>
    <recommendedName>
        <fullName evidence="3">Metallo-beta-lactamase domain-containing protein</fullName>
    </recommendedName>
</protein>
<dbReference type="OrthoDB" id="2013972at2759"/>